<protein>
    <submittedName>
        <fullName evidence="6">Adenosylhomocysteinase</fullName>
    </submittedName>
</protein>
<reference evidence="6 7" key="1">
    <citation type="submission" date="2018-05" db="EMBL/GenBank/DDBJ databases">
        <title>The draft genome of strain NS-104.</title>
        <authorList>
            <person name="Hang P."/>
            <person name="Jiang J."/>
        </authorList>
    </citation>
    <scope>NUCLEOTIDE SEQUENCE [LARGE SCALE GENOMIC DNA]</scope>
    <source>
        <strain evidence="6 7">NS-104</strain>
    </source>
</reference>
<accession>A0A2U2DXJ4</accession>
<dbReference type="GO" id="GO:0006730">
    <property type="term" value="P:one-carbon metabolic process"/>
    <property type="evidence" value="ECO:0007669"/>
    <property type="project" value="UniProtKB-KW"/>
</dbReference>
<dbReference type="NCBIfam" id="NF004005">
    <property type="entry name" value="PRK05476.2-3"/>
    <property type="match status" value="1"/>
</dbReference>
<dbReference type="SUPFAM" id="SSF51735">
    <property type="entry name" value="NAD(P)-binding Rossmann-fold domains"/>
    <property type="match status" value="1"/>
</dbReference>
<dbReference type="InterPro" id="IPR015878">
    <property type="entry name" value="Ado_hCys_hydrolase_NAD-bd"/>
</dbReference>
<gene>
    <name evidence="6" type="ORF">DEM27_01730</name>
</gene>
<evidence type="ECO:0000259" key="5">
    <source>
        <dbReference type="SMART" id="SM00997"/>
    </source>
</evidence>
<comment type="caution">
    <text evidence="6">The sequence shown here is derived from an EMBL/GenBank/DDBJ whole genome shotgun (WGS) entry which is preliminary data.</text>
</comment>
<dbReference type="InterPro" id="IPR020082">
    <property type="entry name" value="S-Ado-L-homoCys_hydrolase_CS"/>
</dbReference>
<keyword evidence="3" id="KW-0554">One-carbon metabolism</keyword>
<evidence type="ECO:0000313" key="6">
    <source>
        <dbReference type="EMBL" id="PWE57939.1"/>
    </source>
</evidence>
<sequence>MAERAGRGDRAENLTIRAGLSPLDRLRRRCIALKITSRNHKPRSRRRSAVPQTETASRIDWVARSCRLLQATAAEFRSSRPFEGLSIGTGIHLEPKTVAMLMTLAAGGARIVATGNLNSTQPETVAYLRDQGITVFATQTTDEAEHGRTLDALLAETPDLLLDNGGDLFARVAEKPYAGLLGGTEETTSGRTRLLPLRQRLAKPILVINDSPIKQFAENRHAVGQSLFESYMRFTNRSTNGKRVTVFGYGACGKGTAACFRNAFSAVSVVDIDPVTALEAHLDGFSTPLRETAIRTADVIATVTGFSGIITVADLPLIKDGAILLNGGHFPHEIDVERFRASADVVKTEHYVADGIETFHLADGRAFHVLGGGHMANLAGPRPLGNSVESMDLGFTLQVRCLERIARGGVGAEACIVPVPADIDAMVAGAYLDIHR</sequence>
<dbReference type="OrthoDB" id="9802717at2"/>
<dbReference type="Pfam" id="PF05221">
    <property type="entry name" value="AdoHcyase"/>
    <property type="match status" value="1"/>
</dbReference>
<comment type="cofactor">
    <cofactor evidence="1">
        <name>NAD(+)</name>
        <dbReference type="ChEBI" id="CHEBI:57540"/>
    </cofactor>
</comment>
<keyword evidence="4" id="KW-0520">NAD</keyword>
<dbReference type="PANTHER" id="PTHR23420">
    <property type="entry name" value="ADENOSYLHOMOCYSTEINASE"/>
    <property type="match status" value="1"/>
</dbReference>
<dbReference type="EMBL" id="QFBC01000001">
    <property type="protein sequence ID" value="PWE57939.1"/>
    <property type="molecule type" value="Genomic_DNA"/>
</dbReference>
<dbReference type="Pfam" id="PF00670">
    <property type="entry name" value="AdoHcyase_NAD"/>
    <property type="match status" value="1"/>
</dbReference>
<dbReference type="GO" id="GO:0033353">
    <property type="term" value="P:S-adenosylmethionine cycle"/>
    <property type="evidence" value="ECO:0007669"/>
    <property type="project" value="TreeGrafter"/>
</dbReference>
<dbReference type="InterPro" id="IPR036291">
    <property type="entry name" value="NAD(P)-bd_dom_sf"/>
</dbReference>
<name>A0A2U2DXJ4_9HYPH</name>
<evidence type="ECO:0000313" key="7">
    <source>
        <dbReference type="Proteomes" id="UP000245252"/>
    </source>
</evidence>
<dbReference type="PROSITE" id="PS00739">
    <property type="entry name" value="ADOHCYASE_2"/>
    <property type="match status" value="1"/>
</dbReference>
<dbReference type="SMART" id="SM00997">
    <property type="entry name" value="AdoHcyase_NAD"/>
    <property type="match status" value="1"/>
</dbReference>
<evidence type="ECO:0000256" key="4">
    <source>
        <dbReference type="ARBA" id="ARBA00023027"/>
    </source>
</evidence>
<dbReference type="AlphaFoldDB" id="A0A2U2DXJ4"/>
<dbReference type="Gene3D" id="3.40.50.1480">
    <property type="entry name" value="Adenosylhomocysteinase-like"/>
    <property type="match status" value="1"/>
</dbReference>
<keyword evidence="7" id="KW-1185">Reference proteome</keyword>
<dbReference type="SMART" id="SM00996">
    <property type="entry name" value="AdoHcyase"/>
    <property type="match status" value="1"/>
</dbReference>
<comment type="similarity">
    <text evidence="2">Belongs to the adenosylhomocysteinase family.</text>
</comment>
<evidence type="ECO:0000256" key="1">
    <source>
        <dbReference type="ARBA" id="ARBA00001911"/>
    </source>
</evidence>
<dbReference type="InterPro" id="IPR000043">
    <property type="entry name" value="Adenosylhomocysteinase-like"/>
</dbReference>
<evidence type="ECO:0000256" key="2">
    <source>
        <dbReference type="ARBA" id="ARBA00007122"/>
    </source>
</evidence>
<dbReference type="InterPro" id="IPR042172">
    <property type="entry name" value="Adenosylhomocyst_ase-like_sf"/>
</dbReference>
<evidence type="ECO:0000256" key="3">
    <source>
        <dbReference type="ARBA" id="ARBA00022563"/>
    </source>
</evidence>
<dbReference type="Proteomes" id="UP000245252">
    <property type="component" value="Unassembled WGS sequence"/>
</dbReference>
<dbReference type="PANTHER" id="PTHR23420:SF0">
    <property type="entry name" value="ADENOSYLHOMOCYSTEINASE"/>
    <property type="match status" value="1"/>
</dbReference>
<dbReference type="GO" id="GO:0005829">
    <property type="term" value="C:cytosol"/>
    <property type="evidence" value="ECO:0007669"/>
    <property type="project" value="TreeGrafter"/>
</dbReference>
<feature type="domain" description="S-adenosyl-L-homocysteine hydrolase NAD binding" evidence="5">
    <location>
        <begin position="219"/>
        <end position="383"/>
    </location>
</feature>
<organism evidence="6 7">
    <name type="scientific">Metarhizobium album</name>
    <dbReference type="NCBI Taxonomy" id="2182425"/>
    <lineage>
        <taxon>Bacteria</taxon>
        <taxon>Pseudomonadati</taxon>
        <taxon>Pseudomonadota</taxon>
        <taxon>Alphaproteobacteria</taxon>
        <taxon>Hyphomicrobiales</taxon>
        <taxon>Rhizobiaceae</taxon>
        <taxon>Metarhizobium</taxon>
    </lineage>
</organism>
<dbReference type="GO" id="GO:0004013">
    <property type="term" value="F:adenosylhomocysteinase activity"/>
    <property type="evidence" value="ECO:0007669"/>
    <property type="project" value="TreeGrafter"/>
</dbReference>
<dbReference type="Gene3D" id="3.40.50.720">
    <property type="entry name" value="NAD(P)-binding Rossmann-like Domain"/>
    <property type="match status" value="1"/>
</dbReference>
<proteinExistence type="inferred from homology"/>
<dbReference type="SUPFAM" id="SSF52283">
    <property type="entry name" value="Formate/glycerate dehydrogenase catalytic domain-like"/>
    <property type="match status" value="1"/>
</dbReference>